<dbReference type="NCBIfam" id="NF003545">
    <property type="entry name" value="PRK05205.1-1"/>
    <property type="match status" value="1"/>
</dbReference>
<dbReference type="InterPro" id="IPR050137">
    <property type="entry name" value="PyrR_bifunctional"/>
</dbReference>
<reference evidence="2 3" key="1">
    <citation type="submission" date="2024-01" db="EMBL/GenBank/DDBJ databases">
        <title>Uliginosibacterium soil sp. nov.</title>
        <authorList>
            <person name="Lv Y."/>
        </authorList>
    </citation>
    <scope>NUCLEOTIDE SEQUENCE [LARGE SCALE GENOMIC DNA]</scope>
    <source>
        <strain evidence="2 3">H3</strain>
    </source>
</reference>
<protein>
    <submittedName>
        <fullName evidence="2">Bifunctional pyr operon transcriptional regulator/uracil phosphoribosyltransferase PyrR</fullName>
        <ecNumber evidence="2">2.4.2.9</ecNumber>
    </submittedName>
</protein>
<dbReference type="CDD" id="cd06223">
    <property type="entry name" value="PRTases_typeI"/>
    <property type="match status" value="1"/>
</dbReference>
<organism evidence="2 3">
    <name type="scientific">Uliginosibacterium silvisoli</name>
    <dbReference type="NCBI Taxonomy" id="3114758"/>
    <lineage>
        <taxon>Bacteria</taxon>
        <taxon>Pseudomonadati</taxon>
        <taxon>Pseudomonadota</taxon>
        <taxon>Betaproteobacteria</taxon>
        <taxon>Rhodocyclales</taxon>
        <taxon>Zoogloeaceae</taxon>
        <taxon>Uliginosibacterium</taxon>
    </lineage>
</organism>
<dbReference type="Proteomes" id="UP001331561">
    <property type="component" value="Unassembled WGS sequence"/>
</dbReference>
<gene>
    <name evidence="2" type="primary">pyrR</name>
    <name evidence="2" type="ORF">VVD49_06735</name>
</gene>
<dbReference type="GO" id="GO:0004845">
    <property type="term" value="F:uracil phosphoribosyltransferase activity"/>
    <property type="evidence" value="ECO:0007669"/>
    <property type="project" value="UniProtKB-EC"/>
</dbReference>
<comment type="caution">
    <text evidence="2">The sequence shown here is derived from an EMBL/GenBank/DDBJ whole genome shotgun (WGS) entry which is preliminary data.</text>
</comment>
<feature type="domain" description="Phosphoribosyltransferase" evidence="1">
    <location>
        <begin position="9"/>
        <end position="130"/>
    </location>
</feature>
<evidence type="ECO:0000259" key="1">
    <source>
        <dbReference type="Pfam" id="PF00156"/>
    </source>
</evidence>
<dbReference type="Pfam" id="PF00156">
    <property type="entry name" value="Pribosyltran"/>
    <property type="match status" value="1"/>
</dbReference>
<dbReference type="SUPFAM" id="SSF53271">
    <property type="entry name" value="PRTase-like"/>
    <property type="match status" value="1"/>
</dbReference>
<dbReference type="InterPro" id="IPR029057">
    <property type="entry name" value="PRTase-like"/>
</dbReference>
<dbReference type="PANTHER" id="PTHR11608:SF0">
    <property type="entry name" value="BIFUNCTIONAL PROTEIN PYRR"/>
    <property type="match status" value="1"/>
</dbReference>
<proteinExistence type="predicted"/>
<dbReference type="Gene3D" id="3.40.50.2020">
    <property type="match status" value="1"/>
</dbReference>
<sequence>MELPDASSLCEQLAAQIRPHLTPDTALIGIHTGGVWLAEKLHAALGVAEPLGTIDVAFYRDDFGSRGLHARPRKSDIPFDIDGRPLILVDDVLYTGRTTRAALNELFDYGRPGRVDLAVLVDRGERQLPISPRYCPLTLTDPLPADSRLRLSRTEAGELSLRIITNA</sequence>
<keyword evidence="2" id="KW-0328">Glycosyltransferase</keyword>
<accession>A0ABU6K0F5</accession>
<keyword evidence="3" id="KW-1185">Reference proteome</keyword>
<evidence type="ECO:0000313" key="3">
    <source>
        <dbReference type="Proteomes" id="UP001331561"/>
    </source>
</evidence>
<dbReference type="InterPro" id="IPR000836">
    <property type="entry name" value="PRTase_dom"/>
</dbReference>
<dbReference type="RefSeq" id="WP_327598368.1">
    <property type="nucleotide sequence ID" value="NZ_JAYXHS010000001.1"/>
</dbReference>
<keyword evidence="2" id="KW-0808">Transferase</keyword>
<dbReference type="EMBL" id="JAYXHS010000001">
    <property type="protein sequence ID" value="MEC5385413.1"/>
    <property type="molecule type" value="Genomic_DNA"/>
</dbReference>
<dbReference type="EC" id="2.4.2.9" evidence="2"/>
<evidence type="ECO:0000313" key="2">
    <source>
        <dbReference type="EMBL" id="MEC5385413.1"/>
    </source>
</evidence>
<dbReference type="PANTHER" id="PTHR11608">
    <property type="entry name" value="BIFUNCTIONAL PROTEIN PYRR"/>
    <property type="match status" value="1"/>
</dbReference>
<name>A0ABU6K0F5_9RHOO</name>